<comment type="caution">
    <text evidence="2">The sequence shown here is derived from an EMBL/GenBank/DDBJ whole genome shotgun (WGS) entry which is preliminary data.</text>
</comment>
<organism evidence="2 3">
    <name type="scientific">Eragrostis curvula</name>
    <name type="common">weeping love grass</name>
    <dbReference type="NCBI Taxonomy" id="38414"/>
    <lineage>
        <taxon>Eukaryota</taxon>
        <taxon>Viridiplantae</taxon>
        <taxon>Streptophyta</taxon>
        <taxon>Embryophyta</taxon>
        <taxon>Tracheophyta</taxon>
        <taxon>Spermatophyta</taxon>
        <taxon>Magnoliopsida</taxon>
        <taxon>Liliopsida</taxon>
        <taxon>Poales</taxon>
        <taxon>Poaceae</taxon>
        <taxon>PACMAD clade</taxon>
        <taxon>Chloridoideae</taxon>
        <taxon>Eragrostideae</taxon>
        <taxon>Eragrostidinae</taxon>
        <taxon>Eragrostis</taxon>
    </lineage>
</organism>
<feature type="region of interest" description="Disordered" evidence="1">
    <location>
        <begin position="16"/>
        <end position="41"/>
    </location>
</feature>
<name>A0A5J9U2A7_9POAL</name>
<dbReference type="Gramene" id="TVU17842">
    <property type="protein sequence ID" value="TVU17842"/>
    <property type="gene ID" value="EJB05_33902"/>
</dbReference>
<dbReference type="Proteomes" id="UP000324897">
    <property type="component" value="Chromosome 7"/>
</dbReference>
<accession>A0A5J9U2A7</accession>
<evidence type="ECO:0000313" key="3">
    <source>
        <dbReference type="Proteomes" id="UP000324897"/>
    </source>
</evidence>
<gene>
    <name evidence="2" type="ORF">EJB05_33902</name>
</gene>
<evidence type="ECO:0000256" key="1">
    <source>
        <dbReference type="SAM" id="MobiDB-lite"/>
    </source>
</evidence>
<evidence type="ECO:0000313" key="2">
    <source>
        <dbReference type="EMBL" id="TVU17842.1"/>
    </source>
</evidence>
<proteinExistence type="predicted"/>
<reference evidence="2 3" key="1">
    <citation type="journal article" date="2019" name="Sci. Rep.">
        <title>A high-quality genome of Eragrostis curvula grass provides insights into Poaceae evolution and supports new strategies to enhance forage quality.</title>
        <authorList>
            <person name="Carballo J."/>
            <person name="Santos B.A.C.M."/>
            <person name="Zappacosta D."/>
            <person name="Garbus I."/>
            <person name="Selva J.P."/>
            <person name="Gallo C.A."/>
            <person name="Diaz A."/>
            <person name="Albertini E."/>
            <person name="Caccamo M."/>
            <person name="Echenique V."/>
        </authorList>
    </citation>
    <scope>NUCLEOTIDE SEQUENCE [LARGE SCALE GENOMIC DNA]</scope>
    <source>
        <strain evidence="3">cv. Victoria</strain>
        <tissue evidence="2">Leaf</tissue>
    </source>
</reference>
<sequence>MSGLTKEREVAVQNRHLRQRLQAQQYNSQPRHKWRSGRRRQAVGARSIGIYLRDESNEPN</sequence>
<feature type="non-terminal residue" evidence="2">
    <location>
        <position position="1"/>
    </location>
</feature>
<dbReference type="AlphaFoldDB" id="A0A5J9U2A7"/>
<protein>
    <submittedName>
        <fullName evidence="2">Uncharacterized protein</fullName>
    </submittedName>
</protein>
<feature type="compositionally biased region" description="Basic residues" evidence="1">
    <location>
        <begin position="30"/>
        <end position="41"/>
    </location>
</feature>
<dbReference type="EMBL" id="RWGY01000029">
    <property type="protein sequence ID" value="TVU17842.1"/>
    <property type="molecule type" value="Genomic_DNA"/>
</dbReference>
<keyword evidence="3" id="KW-1185">Reference proteome</keyword>